<dbReference type="Gene3D" id="3.40.50.11780">
    <property type="match status" value="2"/>
</dbReference>
<sequence>MPEYLAPGVFVEEVSFRAKSIEGVSTTTTGFVGATRYGPIDIEPEIVTSLVEFERAYGGKSKLTFSDGGETDNYTWNAVRAFFEEGGKRCYVARAYTPSADTPWDGYAIADTATIEDGSPPDQLDFAVRARFPGQAGNGRVTFTLALGQNRLARNPDDTVSLKGTADRDVVWVGAPVNGFRLLLWDQLNRVWKLGEADDTLDSADEVGPLFPAPADPDDDDLDIRVVTVTVTVEPLTNDLPTFVATELPLDPLHERGGAPDSLFAYFAETPASLSRARTIPIVIGAYANNGLDVLDDLRDLHDLNVLTSPPEQLDTLLRDPESSNAARSVVVRLTGGHDGATPLPIAYAGETNATTNRSSGLVAFEALEDISIVAAPGGMVTETPRSRAIIANLIGHAERMKYRIAVIDSAKGQTISEVRALRALYDSSHAAFYYPWVRILDPLTGQENHYPPCGFVAGIYARNDTNRAVYKAPANEVVTLAIGFETLLNKAHQEVLNPEGINCFRFFEGRGMRLWGARTMSSDPEWKYVNLRRYFAYLERSIDKGTQWAVFEPNGERLWANVRSTIQDFLLNEWQNGALLGDKPDKAFFVKCDRSTMSQNDLDNGRLVCLVGVAPLRPAEFVIFRIGQWTADRKI</sequence>
<keyword evidence="5" id="KW-1185">Reference proteome</keyword>
<dbReference type="InterPro" id="IPR035089">
    <property type="entry name" value="Phage_sheath_subtilisin"/>
</dbReference>
<evidence type="ECO:0000256" key="1">
    <source>
        <dbReference type="ARBA" id="ARBA00008005"/>
    </source>
</evidence>
<dbReference type="Pfam" id="PF17482">
    <property type="entry name" value="Phage_sheath_1C"/>
    <property type="match status" value="1"/>
</dbReference>
<dbReference type="InterPro" id="IPR020287">
    <property type="entry name" value="Tail_sheath_C"/>
</dbReference>
<accession>A0ABU3Y4J3</accession>
<dbReference type="Pfam" id="PF04984">
    <property type="entry name" value="Phage_sheath_1"/>
    <property type="match status" value="1"/>
</dbReference>
<dbReference type="InterPro" id="IPR052042">
    <property type="entry name" value="Tail_sheath_structural"/>
</dbReference>
<name>A0ABU3Y4J3_9SPHN</name>
<feature type="domain" description="Tail sheath protein C-terminal" evidence="3">
    <location>
        <begin position="522"/>
        <end position="627"/>
    </location>
</feature>
<proteinExistence type="inferred from homology"/>
<comment type="caution">
    <text evidence="4">The sequence shown here is derived from an EMBL/GenBank/DDBJ whole genome shotgun (WGS) entry which is preliminary data.</text>
</comment>
<evidence type="ECO:0000259" key="2">
    <source>
        <dbReference type="Pfam" id="PF04984"/>
    </source>
</evidence>
<feature type="domain" description="Tail sheath protein subtilisin-like" evidence="2">
    <location>
        <begin position="366"/>
        <end position="521"/>
    </location>
</feature>
<dbReference type="RefSeq" id="WP_317225506.1">
    <property type="nucleotide sequence ID" value="NZ_JAWJEJ010000001.1"/>
</dbReference>
<dbReference type="PANTHER" id="PTHR35861:SF1">
    <property type="entry name" value="PHAGE TAIL SHEATH PROTEIN"/>
    <property type="match status" value="1"/>
</dbReference>
<dbReference type="Proteomes" id="UP001273531">
    <property type="component" value="Unassembled WGS sequence"/>
</dbReference>
<gene>
    <name evidence="4" type="ORF">RZN05_04935</name>
</gene>
<reference evidence="4 5" key="1">
    <citation type="submission" date="2023-10" db="EMBL/GenBank/DDBJ databases">
        <title>Sphingomonas sp. HF-S4 16S ribosomal RNA gene Genome sequencing and assembly.</title>
        <authorList>
            <person name="Lee H."/>
        </authorList>
    </citation>
    <scope>NUCLEOTIDE SEQUENCE [LARGE SCALE GENOMIC DNA]</scope>
    <source>
        <strain evidence="4 5">HF-S4</strain>
    </source>
</reference>
<evidence type="ECO:0000259" key="3">
    <source>
        <dbReference type="Pfam" id="PF17482"/>
    </source>
</evidence>
<evidence type="ECO:0000313" key="4">
    <source>
        <dbReference type="EMBL" id="MDV3456319.1"/>
    </source>
</evidence>
<comment type="similarity">
    <text evidence="1">Belongs to the myoviridae tail sheath protein family.</text>
</comment>
<dbReference type="PANTHER" id="PTHR35861">
    <property type="match status" value="1"/>
</dbReference>
<evidence type="ECO:0000313" key="5">
    <source>
        <dbReference type="Proteomes" id="UP001273531"/>
    </source>
</evidence>
<dbReference type="EMBL" id="JAWJEJ010000001">
    <property type="protein sequence ID" value="MDV3456319.1"/>
    <property type="molecule type" value="Genomic_DNA"/>
</dbReference>
<organism evidence="4 5">
    <name type="scientific">Sphingomonas agrestis</name>
    <dbReference type="NCBI Taxonomy" id="3080540"/>
    <lineage>
        <taxon>Bacteria</taxon>
        <taxon>Pseudomonadati</taxon>
        <taxon>Pseudomonadota</taxon>
        <taxon>Alphaproteobacteria</taxon>
        <taxon>Sphingomonadales</taxon>
        <taxon>Sphingomonadaceae</taxon>
        <taxon>Sphingomonas</taxon>
    </lineage>
</organism>
<protein>
    <submittedName>
        <fullName evidence="4">Phage tail sheath subtilisin-like domain-containing protein</fullName>
    </submittedName>
</protein>